<evidence type="ECO:0000313" key="1">
    <source>
        <dbReference type="EMBL" id="JAC77512.1"/>
    </source>
</evidence>
<gene>
    <name evidence="1" type="ORF">TSPGSL018_17492</name>
</gene>
<name>A0A061RX88_9CHLO</name>
<proteinExistence type="predicted"/>
<sequence length="398" mass="43865">MQREVVQRLVNQLRCQDPSSITRLSLPGGLVYGHIHKAGYFLPFQQGFASLQSYSDSPSCPIASRSSDVFNTVVRRHFGSETTFRRGETESANGPGKWSLTTLRSTMAERFAKPSLAGRAIYRWIPKPVQCLMSCNSGEHSQVLKLHLEAFWQNNGNVVTATVGAATTYGLWKTVLLTGGLIGWEPTLALKLELMGLSAAAAYGGLHLAKHRRTIDPDAVYRSAMRQLNSHAGVLEAMGAPLAGAEMRACVLSGGGLTLRGLRPAFRPHRLHMLFVLRGADARGVVAIDAKRRRGQTTFRLLAVDIPSSAGNNVRIFLHGQPSQLLESSVFDELQKPLCTVLAMKGRHDADDAAELAQEAIARDVLLPKPLSQGGGMYLWERPVEWYHDMRQRFLKKR</sequence>
<organism evidence="1">
    <name type="scientific">Tetraselmis sp. GSL018</name>
    <dbReference type="NCBI Taxonomy" id="582737"/>
    <lineage>
        <taxon>Eukaryota</taxon>
        <taxon>Viridiplantae</taxon>
        <taxon>Chlorophyta</taxon>
        <taxon>core chlorophytes</taxon>
        <taxon>Chlorodendrophyceae</taxon>
        <taxon>Chlorodendrales</taxon>
        <taxon>Chlorodendraceae</taxon>
        <taxon>Tetraselmis</taxon>
    </lineage>
</organism>
<reference evidence="1" key="1">
    <citation type="submission" date="2014-05" db="EMBL/GenBank/DDBJ databases">
        <title>The transcriptome of the halophilic microalga Tetraselmis sp. GSL018 isolated from the Great Salt Lake, Utah.</title>
        <authorList>
            <person name="Jinkerson R.E."/>
            <person name="D'Adamo S."/>
            <person name="Posewitz M.C."/>
        </authorList>
    </citation>
    <scope>NUCLEOTIDE SEQUENCE</scope>
    <source>
        <strain evidence="1">GSL018</strain>
    </source>
</reference>
<dbReference type="PANTHER" id="PTHR36354">
    <property type="entry name" value="IMPORT INNER MEMBRANE TRANSLOCASE SUBUNIT"/>
    <property type="match status" value="1"/>
</dbReference>
<dbReference type="AlphaFoldDB" id="A0A061RX88"/>
<dbReference type="PANTHER" id="PTHR36354:SF2">
    <property type="entry name" value="IMPORT INNER MEMBRANE TRANSLOCASE SUBUNIT"/>
    <property type="match status" value="1"/>
</dbReference>
<protein>
    <submittedName>
        <fullName evidence="1">Uncharacterized protein</fullName>
    </submittedName>
</protein>
<accession>A0A061RX88</accession>
<dbReference type="EMBL" id="GBEZ01007990">
    <property type="protein sequence ID" value="JAC77512.1"/>
    <property type="molecule type" value="Transcribed_RNA"/>
</dbReference>